<dbReference type="Pfam" id="PF00672">
    <property type="entry name" value="HAMP"/>
    <property type="match status" value="1"/>
</dbReference>
<dbReference type="GO" id="GO:0006935">
    <property type="term" value="P:chemotaxis"/>
    <property type="evidence" value="ECO:0007669"/>
    <property type="project" value="InterPro"/>
</dbReference>
<comment type="caution">
    <text evidence="6">The sequence shown here is derived from an EMBL/GenBank/DDBJ whole genome shotgun (WGS) entry which is preliminary data.</text>
</comment>
<feature type="transmembrane region" description="Helical" evidence="4">
    <location>
        <begin position="20"/>
        <end position="41"/>
    </location>
</feature>
<dbReference type="GeneID" id="300655537"/>
<evidence type="ECO:0000259" key="5">
    <source>
        <dbReference type="PROSITE" id="PS50111"/>
    </source>
</evidence>
<dbReference type="Pfam" id="PF00015">
    <property type="entry name" value="MCPsignal"/>
    <property type="match status" value="1"/>
</dbReference>
<organism evidence="6 7">
    <name type="scientific">Pyruvatibacter mobilis</name>
    <dbReference type="NCBI Taxonomy" id="1712261"/>
    <lineage>
        <taxon>Bacteria</taxon>
        <taxon>Pseudomonadati</taxon>
        <taxon>Pseudomonadota</taxon>
        <taxon>Alphaproteobacteria</taxon>
        <taxon>Hyphomicrobiales</taxon>
        <taxon>Parvibaculaceae</taxon>
        <taxon>Pyruvatibacter</taxon>
    </lineage>
</organism>
<feature type="domain" description="Methyl-accepting transducer" evidence="5">
    <location>
        <begin position="323"/>
        <end position="552"/>
    </location>
</feature>
<proteinExistence type="inferred from homology"/>
<keyword evidence="1 3" id="KW-0807">Transducer</keyword>
<dbReference type="AlphaFoldDB" id="A0A845QD91"/>
<dbReference type="PANTHER" id="PTHR32089">
    <property type="entry name" value="METHYL-ACCEPTING CHEMOTAXIS PROTEIN MCPB"/>
    <property type="match status" value="1"/>
</dbReference>
<keyword evidence="4" id="KW-0812">Transmembrane</keyword>
<dbReference type="GO" id="GO:0016020">
    <property type="term" value="C:membrane"/>
    <property type="evidence" value="ECO:0007669"/>
    <property type="project" value="InterPro"/>
</dbReference>
<dbReference type="EMBL" id="WXYQ01000007">
    <property type="protein sequence ID" value="NBG96387.1"/>
    <property type="molecule type" value="Genomic_DNA"/>
</dbReference>
<comment type="similarity">
    <text evidence="2">Belongs to the methyl-accepting chemotaxis (MCP) protein family.</text>
</comment>
<dbReference type="Gene3D" id="6.10.340.10">
    <property type="match status" value="1"/>
</dbReference>
<evidence type="ECO:0000313" key="6">
    <source>
        <dbReference type="EMBL" id="NBG96387.1"/>
    </source>
</evidence>
<dbReference type="Proteomes" id="UP000470384">
    <property type="component" value="Unassembled WGS sequence"/>
</dbReference>
<evidence type="ECO:0000256" key="2">
    <source>
        <dbReference type="ARBA" id="ARBA00029447"/>
    </source>
</evidence>
<protein>
    <submittedName>
        <fullName evidence="6">HAMP domain-containing protein</fullName>
    </submittedName>
</protein>
<dbReference type="SUPFAM" id="SSF58104">
    <property type="entry name" value="Methyl-accepting chemotaxis protein (MCP) signaling domain"/>
    <property type="match status" value="1"/>
</dbReference>
<dbReference type="Gene3D" id="1.10.287.950">
    <property type="entry name" value="Methyl-accepting chemotaxis protein"/>
    <property type="match status" value="1"/>
</dbReference>
<evidence type="ECO:0000256" key="3">
    <source>
        <dbReference type="PROSITE-ProRule" id="PRU00284"/>
    </source>
</evidence>
<evidence type="ECO:0000313" key="7">
    <source>
        <dbReference type="Proteomes" id="UP000470384"/>
    </source>
</evidence>
<sequence>MSFNALMQKFNDTSIKLKLLSALGVIVAINLVIGAVILSAVTGARSTLEAFEEMSETTTAIIRLEEKAVEAHGHMAAFLNSGDLESRAHYQQAVEETGALVSALEAQIAGSADDGIEGITGHVDSFKAAFNEWVTVIAASQLENMKSPGTVDMARLIEASEQNAAIRGRMTEALQTASQLLGDRTMAESNALNGVLGTANAVSAIGIVLMLITTVAAGAFIILMVSRPLQALVTSTNALVRKEWGTDITGTERGDEIGQMASALVLFRDNGIENDKLMEAQKAEDEKRLARARQIEELVASFRQESEAVTAALEDATRKMSQTSETMNSVANETTKLSEDVSTAAQSAGTNVNSVSAATEELTASIREISQQLSGTNKMAGDAQDVSRSTVEKMAVLESSAGEINSVIEIISDIAEQTNLLALNATIEAARAGEAGKGFAVVASEVKTLANQTAKATEQVREQVNRIQGDTSEASDFINRITEAISGLSENMTVIAAAMEEQSAATQEISRNVMEASNGTSQVVDNIGEVSQATRKTQDSSATVNQIAEELAQRSDHLKGSIHAFISKIQAA</sequence>
<dbReference type="InterPro" id="IPR004090">
    <property type="entry name" value="Chemotax_Me-accpt_rcpt"/>
</dbReference>
<dbReference type="OrthoDB" id="8482111at2"/>
<name>A0A845QD91_9HYPH</name>
<dbReference type="InterPro" id="IPR003660">
    <property type="entry name" value="HAMP_dom"/>
</dbReference>
<evidence type="ECO:0000256" key="4">
    <source>
        <dbReference type="SAM" id="Phobius"/>
    </source>
</evidence>
<keyword evidence="4" id="KW-1133">Transmembrane helix</keyword>
<dbReference type="SMART" id="SM00283">
    <property type="entry name" value="MA"/>
    <property type="match status" value="1"/>
</dbReference>
<dbReference type="InterPro" id="IPR004089">
    <property type="entry name" value="MCPsignal_dom"/>
</dbReference>
<keyword evidence="7" id="KW-1185">Reference proteome</keyword>
<evidence type="ECO:0000256" key="1">
    <source>
        <dbReference type="ARBA" id="ARBA00023224"/>
    </source>
</evidence>
<feature type="transmembrane region" description="Helical" evidence="4">
    <location>
        <begin position="201"/>
        <end position="225"/>
    </location>
</feature>
<dbReference type="GO" id="GO:0007165">
    <property type="term" value="P:signal transduction"/>
    <property type="evidence" value="ECO:0007669"/>
    <property type="project" value="UniProtKB-KW"/>
</dbReference>
<dbReference type="PANTHER" id="PTHR32089:SF112">
    <property type="entry name" value="LYSOZYME-LIKE PROTEIN-RELATED"/>
    <property type="match status" value="1"/>
</dbReference>
<dbReference type="GO" id="GO:0004888">
    <property type="term" value="F:transmembrane signaling receptor activity"/>
    <property type="evidence" value="ECO:0007669"/>
    <property type="project" value="InterPro"/>
</dbReference>
<dbReference type="PROSITE" id="PS50111">
    <property type="entry name" value="CHEMOTAXIS_TRANSDUC_2"/>
    <property type="match status" value="1"/>
</dbReference>
<keyword evidence="4" id="KW-0472">Membrane</keyword>
<accession>A0A845QD91</accession>
<dbReference type="PRINTS" id="PR00260">
    <property type="entry name" value="CHEMTRNSDUCR"/>
</dbReference>
<gene>
    <name evidence="6" type="ORF">GTQ45_11640</name>
</gene>
<reference evidence="6 7" key="1">
    <citation type="journal article" date="2016" name="Int. J. Syst. Evol. Microbiol.">
        <title>Pyruvatibacter mobilis gen. nov., sp. nov., a marine bacterium from the culture broth of Picochlorum sp. 122.</title>
        <authorList>
            <person name="Wang G."/>
            <person name="Tang M."/>
            <person name="Wu H."/>
            <person name="Dai S."/>
            <person name="Li T."/>
            <person name="Chen C."/>
            <person name="He H."/>
            <person name="Fan J."/>
            <person name="Xiang W."/>
            <person name="Li X."/>
        </authorList>
    </citation>
    <scope>NUCLEOTIDE SEQUENCE [LARGE SCALE GENOMIC DNA]</scope>
    <source>
        <strain evidence="6 7">GYP-11</strain>
    </source>
</reference>
<dbReference type="RefSeq" id="WP_160588458.1">
    <property type="nucleotide sequence ID" value="NZ_BMHN01000001.1"/>
</dbReference>